<feature type="transmembrane region" description="Helical" evidence="8">
    <location>
        <begin position="679"/>
        <end position="699"/>
    </location>
</feature>
<dbReference type="InterPro" id="IPR003445">
    <property type="entry name" value="Cat_transpt"/>
</dbReference>
<evidence type="ECO:0000256" key="4">
    <source>
        <dbReference type="ARBA" id="ARBA00022989"/>
    </source>
</evidence>
<evidence type="ECO:0000256" key="1">
    <source>
        <dbReference type="ARBA" id="ARBA00004141"/>
    </source>
</evidence>
<feature type="transmembrane region" description="Helical" evidence="8">
    <location>
        <begin position="207"/>
        <end position="228"/>
    </location>
</feature>
<accession>A0AAF0EE90</accession>
<protein>
    <recommendedName>
        <fullName evidence="9">PITH domain-containing protein</fullName>
    </recommendedName>
</protein>
<evidence type="ECO:0000256" key="6">
    <source>
        <dbReference type="ARBA" id="ARBA00023136"/>
    </source>
</evidence>
<feature type="region of interest" description="Disordered" evidence="7">
    <location>
        <begin position="415"/>
        <end position="504"/>
    </location>
</feature>
<evidence type="ECO:0000256" key="5">
    <source>
        <dbReference type="ARBA" id="ARBA00023065"/>
    </source>
</evidence>
<evidence type="ECO:0000313" key="10">
    <source>
        <dbReference type="EMBL" id="WFD24702.1"/>
    </source>
</evidence>
<dbReference type="Pfam" id="PF06201">
    <property type="entry name" value="PITH"/>
    <property type="match status" value="1"/>
</dbReference>
<dbReference type="PROSITE" id="PS51532">
    <property type="entry name" value="PITH"/>
    <property type="match status" value="1"/>
</dbReference>
<dbReference type="GO" id="GO:1990573">
    <property type="term" value="P:potassium ion import across plasma membrane"/>
    <property type="evidence" value="ECO:0007669"/>
    <property type="project" value="TreeGrafter"/>
</dbReference>
<evidence type="ECO:0000313" key="11">
    <source>
        <dbReference type="Proteomes" id="UP001214415"/>
    </source>
</evidence>
<feature type="domain" description="PITH" evidence="9">
    <location>
        <begin position="15"/>
        <end position="190"/>
    </location>
</feature>
<keyword evidence="5" id="KW-0406">Ion transport</keyword>
<feature type="region of interest" description="Disordered" evidence="7">
    <location>
        <begin position="967"/>
        <end position="1025"/>
    </location>
</feature>
<feature type="transmembrane region" description="Helical" evidence="8">
    <location>
        <begin position="742"/>
        <end position="762"/>
    </location>
</feature>
<feature type="transmembrane region" description="Helical" evidence="8">
    <location>
        <begin position="235"/>
        <end position="256"/>
    </location>
</feature>
<evidence type="ECO:0000256" key="2">
    <source>
        <dbReference type="ARBA" id="ARBA00022448"/>
    </source>
</evidence>
<evidence type="ECO:0000256" key="8">
    <source>
        <dbReference type="SAM" id="Phobius"/>
    </source>
</evidence>
<comment type="subcellular location">
    <subcellularLocation>
        <location evidence="1">Membrane</location>
        <topology evidence="1">Multi-pass membrane protein</topology>
    </subcellularLocation>
</comment>
<feature type="compositionally biased region" description="Basic and acidic residues" evidence="7">
    <location>
        <begin position="415"/>
        <end position="425"/>
    </location>
</feature>
<dbReference type="GO" id="GO:0005737">
    <property type="term" value="C:cytoplasm"/>
    <property type="evidence" value="ECO:0007669"/>
    <property type="project" value="UniProtKB-ARBA"/>
</dbReference>
<feature type="transmembrane region" description="Helical" evidence="8">
    <location>
        <begin position="602"/>
        <end position="626"/>
    </location>
</feature>
<organism evidence="10 11">
    <name type="scientific">Malassezia equina</name>
    <dbReference type="NCBI Taxonomy" id="1381935"/>
    <lineage>
        <taxon>Eukaryota</taxon>
        <taxon>Fungi</taxon>
        <taxon>Dikarya</taxon>
        <taxon>Basidiomycota</taxon>
        <taxon>Ustilaginomycotina</taxon>
        <taxon>Malasseziomycetes</taxon>
        <taxon>Malasseziales</taxon>
        <taxon>Malasseziaceae</taxon>
        <taxon>Malassezia</taxon>
    </lineage>
</organism>
<evidence type="ECO:0000256" key="7">
    <source>
        <dbReference type="SAM" id="MobiDB-lite"/>
    </source>
</evidence>
<feature type="transmembrane region" description="Helical" evidence="8">
    <location>
        <begin position="806"/>
        <end position="823"/>
    </location>
</feature>
<feature type="region of interest" description="Disordered" evidence="7">
    <location>
        <begin position="1"/>
        <end position="20"/>
    </location>
</feature>
<keyword evidence="2" id="KW-0813">Transport</keyword>
<feature type="compositionally biased region" description="Basic and acidic residues" evidence="7">
    <location>
        <begin position="349"/>
        <end position="358"/>
    </location>
</feature>
<sequence>MGGCCHEHHHDDADHVKPGEGQQDLLYRSVDHDRITALNESEVGAAARIVKPYDARLDEAHVLTSDVDDDLLISIPFTGSVRLRALLLRSGPGGATPRAVHLYKNIESLDFEDAASETPPPTQKLTSIPETSEVVEIPLLAARFPDVQTLTLYVPGSLDGARTRLSFIGFRGESRIAQRSGPAHIVYEAAPRATDHPRRFCHVYLNYFRLHMLYFFVMGMFWSAIMYASNPKDHYVPYIDCLFLVFSAITMTGLTSHPASQLTVWQQVILFFLMFGGNLVIVSTTTVLVRRHFFRKHFIQELERSKTIQDRVKNVEELRRQEREAEWSRVRRWFGGGGDPAPATTAGDALHEKSEPSKVRPKLHAGMIQRVQGPAVQVNPMGQQTTVVAHPMPGTEALLPGILQSPSSRVDHNDTVRLEEPDMMRELPPPQLDEMGMAARSQSDPSAAASGTNEGKGEPQPVHAHTLAPDTQDLHTDDEDDEPMSRRRSTHLHELPGAALHRTLTEKRDRGLGGFPSPWDYLMSLLHVSRMRDRLTVPAVRTMTTMQRTHTDDDVENRANGRRFAPYLTFDALVTGNSHFRNLTMAQRNELGGVEYRALNMLAWLIPLYWFTCVGVVILMVAPYMASPAGAAYRAVLQSQPEPPQNSTWFSIFATVSAMGNAGLMLTDNSFSAGLESSYMIILPMMALVLIGNTAYPIMLRFVIWVLSRCVPRQSRTYETLRFLLDHPRRCFLYLFPAENTWFLLVVLLALNLFDWLMLMVCDLDLRHTFASNGTWVLASLFQSVSARSSGMQTYSILDLAPAEQLLQVIMMYIAAFPVMMTVRSTNVYENRSIFVADEDANDDGFESPEGRIVWGRFLSVHMRKQLAYDLWWLILVIWIVCLAEKTKIMSGDFSSMTLFNIVYEEVSAYGTVGLSTGASNGKPTSLSGDMSVLSKLVTIAVMVRGRHRNLPNAIDRAVMLPRDIARHDTRQDVPQRASTSEDVHGRSSRMGPRTSTLRRTHTRSSTAPALDGDVLPMRASPEHM</sequence>
<dbReference type="PANTHER" id="PTHR31064:SF30">
    <property type="entry name" value="HIGH-AFFINITY POTASSIUM TRANSPORT PROTEIN-RELATED"/>
    <property type="match status" value="1"/>
</dbReference>
<feature type="compositionally biased region" description="Basic and acidic residues" evidence="7">
    <location>
        <begin position="967"/>
        <end position="986"/>
    </location>
</feature>
<dbReference type="InterPro" id="IPR037047">
    <property type="entry name" value="PITH_dom_sf"/>
</dbReference>
<dbReference type="PANTHER" id="PTHR31064">
    <property type="entry name" value="POTASSIUM TRANSPORT PROTEIN DDB_G0292412-RELATED"/>
    <property type="match status" value="1"/>
</dbReference>
<dbReference type="GO" id="GO:0005886">
    <property type="term" value="C:plasma membrane"/>
    <property type="evidence" value="ECO:0007669"/>
    <property type="project" value="TreeGrafter"/>
</dbReference>
<dbReference type="InterPro" id="IPR051143">
    <property type="entry name" value="TrkH_K-transport"/>
</dbReference>
<dbReference type="Proteomes" id="UP001214415">
    <property type="component" value="Chromosome 7"/>
</dbReference>
<dbReference type="GO" id="GO:0030007">
    <property type="term" value="P:intracellular potassium ion homeostasis"/>
    <property type="evidence" value="ECO:0007669"/>
    <property type="project" value="TreeGrafter"/>
</dbReference>
<keyword evidence="4 8" id="KW-1133">Transmembrane helix</keyword>
<feature type="region of interest" description="Disordered" evidence="7">
    <location>
        <begin position="333"/>
        <end position="359"/>
    </location>
</feature>
<dbReference type="Gene3D" id="2.60.120.470">
    <property type="entry name" value="PITH domain"/>
    <property type="match status" value="1"/>
</dbReference>
<dbReference type="GO" id="GO:0140107">
    <property type="term" value="F:high-affinity potassium ion transmembrane transporter activity"/>
    <property type="evidence" value="ECO:0007669"/>
    <property type="project" value="TreeGrafter"/>
</dbReference>
<feature type="compositionally biased region" description="Basic and acidic residues" evidence="7">
    <location>
        <begin position="1"/>
        <end position="18"/>
    </location>
</feature>
<dbReference type="InterPro" id="IPR010400">
    <property type="entry name" value="PITH_dom"/>
</dbReference>
<dbReference type="EMBL" id="CP119906">
    <property type="protein sequence ID" value="WFD24702.1"/>
    <property type="molecule type" value="Genomic_DNA"/>
</dbReference>
<dbReference type="AlphaFoldDB" id="A0AAF0EE90"/>
<proteinExistence type="predicted"/>
<feature type="transmembrane region" description="Helical" evidence="8">
    <location>
        <begin position="646"/>
        <end position="667"/>
    </location>
</feature>
<keyword evidence="11" id="KW-1185">Reference proteome</keyword>
<reference evidence="10" key="1">
    <citation type="submission" date="2023-03" db="EMBL/GenBank/DDBJ databases">
        <title>Mating type loci evolution in Malassezia.</title>
        <authorList>
            <person name="Coelho M.A."/>
        </authorList>
    </citation>
    <scope>NUCLEOTIDE SEQUENCE</scope>
    <source>
        <strain evidence="10">CBS 12830</strain>
    </source>
</reference>
<keyword evidence="6 8" id="KW-0472">Membrane</keyword>
<keyword evidence="3 8" id="KW-0812">Transmembrane</keyword>
<dbReference type="SUPFAM" id="SSF49785">
    <property type="entry name" value="Galactose-binding domain-like"/>
    <property type="match status" value="1"/>
</dbReference>
<dbReference type="Pfam" id="PF02386">
    <property type="entry name" value="TrkH"/>
    <property type="match status" value="1"/>
</dbReference>
<feature type="transmembrane region" description="Helical" evidence="8">
    <location>
        <begin position="867"/>
        <end position="884"/>
    </location>
</feature>
<evidence type="ECO:0000256" key="3">
    <source>
        <dbReference type="ARBA" id="ARBA00022692"/>
    </source>
</evidence>
<evidence type="ECO:0000259" key="9">
    <source>
        <dbReference type="PROSITE" id="PS51532"/>
    </source>
</evidence>
<name>A0AAF0EE90_9BASI</name>
<gene>
    <name evidence="10" type="ORF">MEQU1_003405</name>
</gene>
<feature type="compositionally biased region" description="Polar residues" evidence="7">
    <location>
        <begin position="440"/>
        <end position="453"/>
    </location>
</feature>
<feature type="transmembrane region" description="Helical" evidence="8">
    <location>
        <begin position="268"/>
        <end position="289"/>
    </location>
</feature>
<dbReference type="InterPro" id="IPR008979">
    <property type="entry name" value="Galactose-bd-like_sf"/>
</dbReference>